<keyword evidence="3" id="KW-1185">Reference proteome</keyword>
<comment type="caution">
    <text evidence="2">The sequence shown here is derived from an EMBL/GenBank/DDBJ whole genome shotgun (WGS) entry which is preliminary data.</text>
</comment>
<dbReference type="AlphaFoldDB" id="A0A7Y6INF2"/>
<reference evidence="2 3" key="1">
    <citation type="submission" date="2020-06" db="EMBL/GenBank/DDBJ databases">
        <authorList>
            <person name="Chanama M."/>
        </authorList>
    </citation>
    <scope>NUCLEOTIDE SEQUENCE [LARGE SCALE GENOMIC DNA]</scope>
    <source>
        <strain evidence="2 3">TBRC6557</strain>
    </source>
</reference>
<dbReference type="EMBL" id="JABWGO010000002">
    <property type="protein sequence ID" value="NUW41474.1"/>
    <property type="molecule type" value="Genomic_DNA"/>
</dbReference>
<proteinExistence type="predicted"/>
<evidence type="ECO:0000256" key="1">
    <source>
        <dbReference type="SAM" id="MobiDB-lite"/>
    </source>
</evidence>
<dbReference type="Proteomes" id="UP000546126">
    <property type="component" value="Unassembled WGS sequence"/>
</dbReference>
<organism evidence="2 3">
    <name type="scientific">Nonomuraea rhodomycinica</name>
    <dbReference type="NCBI Taxonomy" id="1712872"/>
    <lineage>
        <taxon>Bacteria</taxon>
        <taxon>Bacillati</taxon>
        <taxon>Actinomycetota</taxon>
        <taxon>Actinomycetes</taxon>
        <taxon>Streptosporangiales</taxon>
        <taxon>Streptosporangiaceae</taxon>
        <taxon>Nonomuraea</taxon>
    </lineage>
</organism>
<protein>
    <submittedName>
        <fullName evidence="2">Uncharacterized protein</fullName>
    </submittedName>
</protein>
<name>A0A7Y6INF2_9ACTN</name>
<accession>A0A7Y6INF2</accession>
<evidence type="ECO:0000313" key="3">
    <source>
        <dbReference type="Proteomes" id="UP000546126"/>
    </source>
</evidence>
<dbReference type="RefSeq" id="WP_175600967.1">
    <property type="nucleotide sequence ID" value="NZ_JABWGO010000002.1"/>
</dbReference>
<sequence>MTSTPVEQTRRIGSSPAGRISVRPRRAVARDLGPDAPALRGRGIAYEAIAYEGIAYEGIAHEEAGQ</sequence>
<evidence type="ECO:0000313" key="2">
    <source>
        <dbReference type="EMBL" id="NUW41474.1"/>
    </source>
</evidence>
<gene>
    <name evidence="2" type="ORF">HT134_15195</name>
</gene>
<feature type="region of interest" description="Disordered" evidence="1">
    <location>
        <begin position="1"/>
        <end position="26"/>
    </location>
</feature>